<dbReference type="PANTHER" id="PTHR30011">
    <property type="entry name" value="ALKANESULFONATE MONOOXYGENASE-RELATED"/>
    <property type="match status" value="1"/>
</dbReference>
<keyword evidence="1" id="KW-0285">Flavoprotein</keyword>
<feature type="domain" description="Luciferase-like" evidence="5">
    <location>
        <begin position="11"/>
        <end position="210"/>
    </location>
</feature>
<dbReference type="InterPro" id="IPR011251">
    <property type="entry name" value="Luciferase-like_dom"/>
</dbReference>
<evidence type="ECO:0000313" key="6">
    <source>
        <dbReference type="EMBL" id="GAA1852477.1"/>
    </source>
</evidence>
<dbReference type="Gene3D" id="3.20.20.30">
    <property type="entry name" value="Luciferase-like domain"/>
    <property type="match status" value="1"/>
</dbReference>
<keyword evidence="2" id="KW-0288">FMN</keyword>
<organism evidence="6 7">
    <name type="scientific">Pseudonocardia ailaonensis</name>
    <dbReference type="NCBI Taxonomy" id="367279"/>
    <lineage>
        <taxon>Bacteria</taxon>
        <taxon>Bacillati</taxon>
        <taxon>Actinomycetota</taxon>
        <taxon>Actinomycetes</taxon>
        <taxon>Pseudonocardiales</taxon>
        <taxon>Pseudonocardiaceae</taxon>
        <taxon>Pseudonocardia</taxon>
    </lineage>
</organism>
<evidence type="ECO:0000256" key="2">
    <source>
        <dbReference type="ARBA" id="ARBA00022643"/>
    </source>
</evidence>
<gene>
    <name evidence="6" type="ORF">GCM10009836_35700</name>
</gene>
<comment type="caution">
    <text evidence="6">The sequence shown here is derived from an EMBL/GenBank/DDBJ whole genome shotgun (WGS) entry which is preliminary data.</text>
</comment>
<evidence type="ECO:0000313" key="7">
    <source>
        <dbReference type="Proteomes" id="UP001500449"/>
    </source>
</evidence>
<evidence type="ECO:0000256" key="3">
    <source>
        <dbReference type="ARBA" id="ARBA00023002"/>
    </source>
</evidence>
<evidence type="ECO:0000259" key="5">
    <source>
        <dbReference type="Pfam" id="PF00296"/>
    </source>
</evidence>
<name>A0ABN2N4L2_9PSEU</name>
<dbReference type="Proteomes" id="UP001500449">
    <property type="component" value="Unassembled WGS sequence"/>
</dbReference>
<dbReference type="InterPro" id="IPR051260">
    <property type="entry name" value="Diverse_substr_monoxygenases"/>
</dbReference>
<accession>A0ABN2N4L2</accession>
<protein>
    <recommendedName>
        <fullName evidence="5">Luciferase-like domain-containing protein</fullName>
    </recommendedName>
</protein>
<dbReference type="EMBL" id="BAAAQK010000009">
    <property type="protein sequence ID" value="GAA1852477.1"/>
    <property type="molecule type" value="Genomic_DNA"/>
</dbReference>
<evidence type="ECO:0000256" key="4">
    <source>
        <dbReference type="ARBA" id="ARBA00023033"/>
    </source>
</evidence>
<dbReference type="RefSeq" id="WP_344418013.1">
    <property type="nucleotide sequence ID" value="NZ_BAAAQK010000009.1"/>
</dbReference>
<keyword evidence="4" id="KW-0503">Monooxygenase</keyword>
<dbReference type="SUPFAM" id="SSF51679">
    <property type="entry name" value="Bacterial luciferase-like"/>
    <property type="match status" value="1"/>
</dbReference>
<sequence>MYLEVVPVGTETLPDLVAYARVAEDAGLDAVGFPLGGALEPTTVLSALAVTTSRVGLVADVSPAYAAPYNVARYLAALDHLSRGRAGWRLVATDPAALADLHGVEPPAAERRARRAAEYAELLPRLWDSWDDDAIPADKERGVYVDEAKIRETRWEGTEFRVHGPLSTPRSPQGHPVLSVEVADAPSRALAAEHAEIVTIGADLSRAADILAGLGGRASLALLALPTGIRPTAALAVEAERAGFGGFRLELDRPAFDRLVGETLPVLGDRSVPAGRTFRERLGLPRPADRSHEGVAA</sequence>
<reference evidence="6 7" key="1">
    <citation type="journal article" date="2019" name="Int. J. Syst. Evol. Microbiol.">
        <title>The Global Catalogue of Microorganisms (GCM) 10K type strain sequencing project: providing services to taxonomists for standard genome sequencing and annotation.</title>
        <authorList>
            <consortium name="The Broad Institute Genomics Platform"/>
            <consortium name="The Broad Institute Genome Sequencing Center for Infectious Disease"/>
            <person name="Wu L."/>
            <person name="Ma J."/>
        </authorList>
    </citation>
    <scope>NUCLEOTIDE SEQUENCE [LARGE SCALE GENOMIC DNA]</scope>
    <source>
        <strain evidence="6 7">JCM 16009</strain>
    </source>
</reference>
<keyword evidence="3" id="KW-0560">Oxidoreductase</keyword>
<dbReference type="Pfam" id="PF00296">
    <property type="entry name" value="Bac_luciferase"/>
    <property type="match status" value="1"/>
</dbReference>
<evidence type="ECO:0000256" key="1">
    <source>
        <dbReference type="ARBA" id="ARBA00022630"/>
    </source>
</evidence>
<dbReference type="InterPro" id="IPR036661">
    <property type="entry name" value="Luciferase-like_sf"/>
</dbReference>
<keyword evidence="7" id="KW-1185">Reference proteome</keyword>
<dbReference type="PANTHER" id="PTHR30011:SF16">
    <property type="entry name" value="C2H2 FINGER DOMAIN TRANSCRIPTION FACTOR (EUROFUNG)-RELATED"/>
    <property type="match status" value="1"/>
</dbReference>
<proteinExistence type="predicted"/>